<dbReference type="Proteomes" id="UP000030004">
    <property type="component" value="Unassembled WGS sequence"/>
</dbReference>
<organism evidence="2 3">
    <name type="scientific">Pseudooceanicola atlanticus</name>
    <dbReference type="NCBI Taxonomy" id="1461694"/>
    <lineage>
        <taxon>Bacteria</taxon>
        <taxon>Pseudomonadati</taxon>
        <taxon>Pseudomonadota</taxon>
        <taxon>Alphaproteobacteria</taxon>
        <taxon>Rhodobacterales</taxon>
        <taxon>Paracoccaceae</taxon>
        <taxon>Pseudooceanicola</taxon>
    </lineage>
</organism>
<evidence type="ECO:0000313" key="3">
    <source>
        <dbReference type="Proteomes" id="UP000030004"/>
    </source>
</evidence>
<dbReference type="EMBL" id="AQQX01000001">
    <property type="protein sequence ID" value="KGM50041.1"/>
    <property type="molecule type" value="Genomic_DNA"/>
</dbReference>
<feature type="transmembrane region" description="Helical" evidence="1">
    <location>
        <begin position="123"/>
        <end position="141"/>
    </location>
</feature>
<keyword evidence="3" id="KW-1185">Reference proteome</keyword>
<keyword evidence="1" id="KW-1133">Transmembrane helix</keyword>
<dbReference type="Pfam" id="PF06055">
    <property type="entry name" value="ExoD"/>
    <property type="match status" value="1"/>
</dbReference>
<sequence length="189" mass="20890">MRSLTDILDALQNAERDEKISVRSILEEIGVRSFAPVILVPALILVSPLSGIFGLPTLGAIFIFLITVQKLAGRSHVWMPEFLKKREIPTKRLDKAIEWLRKPCAWIDNRTHKRLTALVSRPANIVTLLTIIAITIIIPFLEVLPMVTSIFAVAISLFAVGLLARDGLFTLLGYIQVGLSAAAVLWLIS</sequence>
<dbReference type="eggNOG" id="COG3932">
    <property type="taxonomic scope" value="Bacteria"/>
</dbReference>
<keyword evidence="1" id="KW-0472">Membrane</keyword>
<dbReference type="STRING" id="1461694.ATO9_00595"/>
<dbReference type="PIRSF" id="PIRSF033239">
    <property type="entry name" value="ExoD"/>
    <property type="match status" value="1"/>
</dbReference>
<feature type="transmembrane region" description="Helical" evidence="1">
    <location>
        <begin position="38"/>
        <end position="66"/>
    </location>
</feature>
<accession>A0A0A0EGF0</accession>
<dbReference type="InterPro" id="IPR010331">
    <property type="entry name" value="ExoD"/>
</dbReference>
<dbReference type="PANTHER" id="PTHR41795">
    <property type="entry name" value="EXOPOLYSACCHARIDE SYNTHESIS PROTEIN"/>
    <property type="match status" value="1"/>
</dbReference>
<gene>
    <name evidence="2" type="ORF">ATO9_00595</name>
</gene>
<feature type="transmembrane region" description="Helical" evidence="1">
    <location>
        <begin position="171"/>
        <end position="188"/>
    </location>
</feature>
<comment type="caution">
    <text evidence="2">The sequence shown here is derived from an EMBL/GenBank/DDBJ whole genome shotgun (WGS) entry which is preliminary data.</text>
</comment>
<feature type="transmembrane region" description="Helical" evidence="1">
    <location>
        <begin position="147"/>
        <end position="164"/>
    </location>
</feature>
<reference evidence="2 3" key="1">
    <citation type="journal article" date="2015" name="Antonie Van Leeuwenhoek">
        <title>Pseudooceanicola atlanticus gen. nov. sp. nov., isolated from surface seawater of the Atlantic Ocean and reclassification of Oceanicola batsensis, Oceanicola marinus, Oceanicola nitratireducens, Oceanicola nanhaiensis, Oceanicola antarcticus and Oceanicola flagellatus, as Pseudooceanicola batsensis comb. nov., Pseudooceanicola marinus comb. nov., Pseudooceanicola nitratireducens comb. nov., Pseudooceanicola nanhaiensis comb. nov., Pseudooceanicola antarcticus comb. nov., and Pseudooceanicola flagellatus comb. nov.</title>
        <authorList>
            <person name="Lai Q."/>
            <person name="Li G."/>
            <person name="Liu X."/>
            <person name="Du Y."/>
            <person name="Sun F."/>
            <person name="Shao Z."/>
        </authorList>
    </citation>
    <scope>NUCLEOTIDE SEQUENCE [LARGE SCALE GENOMIC DNA]</scope>
    <source>
        <strain evidence="2 3">22II-s11g</strain>
    </source>
</reference>
<evidence type="ECO:0000256" key="1">
    <source>
        <dbReference type="SAM" id="Phobius"/>
    </source>
</evidence>
<name>A0A0A0EGF0_9RHOB</name>
<dbReference type="AlphaFoldDB" id="A0A0A0EGF0"/>
<proteinExistence type="predicted"/>
<evidence type="ECO:0000313" key="2">
    <source>
        <dbReference type="EMBL" id="KGM50041.1"/>
    </source>
</evidence>
<protein>
    <submittedName>
        <fullName evidence="2">Exopolysaccharide biosynthesis protein exod</fullName>
    </submittedName>
</protein>
<dbReference type="PANTHER" id="PTHR41795:SF1">
    <property type="entry name" value="EXOPOLYSACCHARIDE SYNTHESIS PROTEIN"/>
    <property type="match status" value="1"/>
</dbReference>
<keyword evidence="1" id="KW-0812">Transmembrane</keyword>